<dbReference type="AlphaFoldDB" id="A0A5E4FBQ5"/>
<dbReference type="Proteomes" id="UP000327085">
    <property type="component" value="Chromosome 8"/>
</dbReference>
<gene>
    <name evidence="7" type="ORF">ALMOND_2B015467</name>
</gene>
<keyword evidence="7" id="KW-0808">Transferase</keyword>
<dbReference type="InterPro" id="IPR003661">
    <property type="entry name" value="HisK_dim/P_dom"/>
</dbReference>
<proteinExistence type="predicted"/>
<dbReference type="EC" id="2.7.13.3" evidence="2"/>
<reference evidence="8" key="1">
    <citation type="journal article" date="2020" name="Plant J.">
        <title>Transposons played a major role in the diversification between the closely related almond and peach genomes: results from the almond genome sequence.</title>
        <authorList>
            <person name="Alioto T."/>
            <person name="Alexiou K.G."/>
            <person name="Bardil A."/>
            <person name="Barteri F."/>
            <person name="Castanera R."/>
            <person name="Cruz F."/>
            <person name="Dhingra A."/>
            <person name="Duval H."/>
            <person name="Fernandez I Marti A."/>
            <person name="Frias L."/>
            <person name="Galan B."/>
            <person name="Garcia J.L."/>
            <person name="Howad W."/>
            <person name="Gomez-Garrido J."/>
            <person name="Gut M."/>
            <person name="Julca I."/>
            <person name="Morata J."/>
            <person name="Puigdomenech P."/>
            <person name="Ribeca P."/>
            <person name="Rubio Cabetas M.J."/>
            <person name="Vlasova A."/>
            <person name="Wirthensohn M."/>
            <person name="Garcia-Mas J."/>
            <person name="Gabaldon T."/>
            <person name="Casacuberta J.M."/>
            <person name="Arus P."/>
        </authorList>
    </citation>
    <scope>NUCLEOTIDE SEQUENCE [LARGE SCALE GENOMIC DNA]</scope>
    <source>
        <strain evidence="8">cv. Texas</strain>
    </source>
</reference>
<dbReference type="Gramene" id="VVA25336">
    <property type="protein sequence ID" value="VVA25336"/>
    <property type="gene ID" value="Prudul26B015467"/>
</dbReference>
<sequence>MNKSLAFATASHYVRAALAGITSLIEIFYNEVAPSSELETNLRQMDSCTKDLLGILNSILDTSQIEAGKMQLEEEEFEVAQLLEDVVDLYHPVGLRKGIDVALGPYDGSVIKFSRGKGREFLRKSKYQYLKTRSKSKKQLLEKEVRLMHGEIRIVDKEIGERGTCFRFNVLLAVSTASTHTPSTSGVSIHAPSPRLNIQIPSPRIEGSGSFVVLLIKNEENGRISQKFLENLEIKKTNLRGTSVFALLVIDATAGPFKMILTRNRGDIFYQDDVVKHKARHGSRLYEVVRLLPEFKLGATVELCENGRQALDLVRNALVNQGKHGCNYILMDCEMPEMDGFEATMQIRKEEEPHNVHIPIIPLTGHAPGEERKKRIEARMTTI</sequence>
<dbReference type="CDD" id="cd00082">
    <property type="entry name" value="HisKA"/>
    <property type="match status" value="1"/>
</dbReference>
<accession>A0A5E4FBQ5</accession>
<dbReference type="InterPro" id="IPR036097">
    <property type="entry name" value="HisK_dim/P_sf"/>
</dbReference>
<dbReference type="EMBL" id="CABIKO010000092">
    <property type="protein sequence ID" value="VVA25336.1"/>
    <property type="molecule type" value="Genomic_DNA"/>
</dbReference>
<name>A0A5E4FBQ5_PRUDU</name>
<dbReference type="CDD" id="cd17546">
    <property type="entry name" value="REC_hyHK_CKI1_RcsC-like"/>
    <property type="match status" value="1"/>
</dbReference>
<dbReference type="InterPro" id="IPR011006">
    <property type="entry name" value="CheY-like_superfamily"/>
</dbReference>
<evidence type="ECO:0000256" key="4">
    <source>
        <dbReference type="ARBA" id="ARBA00023170"/>
    </source>
</evidence>
<evidence type="ECO:0000313" key="8">
    <source>
        <dbReference type="Proteomes" id="UP000327085"/>
    </source>
</evidence>
<dbReference type="SMART" id="SM00388">
    <property type="entry name" value="HisKA"/>
    <property type="match status" value="1"/>
</dbReference>
<keyword evidence="3 5" id="KW-0597">Phosphoprotein</keyword>
<evidence type="ECO:0000313" key="7">
    <source>
        <dbReference type="EMBL" id="VVA25336.1"/>
    </source>
</evidence>
<dbReference type="Gene3D" id="1.10.287.130">
    <property type="match status" value="1"/>
</dbReference>
<dbReference type="PANTHER" id="PTHR43719">
    <property type="entry name" value="TWO-COMPONENT HISTIDINE KINASE"/>
    <property type="match status" value="1"/>
</dbReference>
<dbReference type="InterPro" id="IPR050956">
    <property type="entry name" value="2C_system_His_kinase"/>
</dbReference>
<evidence type="ECO:0000256" key="3">
    <source>
        <dbReference type="ARBA" id="ARBA00022553"/>
    </source>
</evidence>
<evidence type="ECO:0000256" key="5">
    <source>
        <dbReference type="PROSITE-ProRule" id="PRU00169"/>
    </source>
</evidence>
<dbReference type="PANTHER" id="PTHR43719:SF75">
    <property type="entry name" value="HISTIDINE KINASE CKI1"/>
    <property type="match status" value="1"/>
</dbReference>
<dbReference type="OMA" id="CENGRQA"/>
<keyword evidence="7" id="KW-0418">Kinase</keyword>
<dbReference type="Gene3D" id="3.40.50.2300">
    <property type="match status" value="1"/>
</dbReference>
<protein>
    <recommendedName>
        <fullName evidence="2">histidine kinase</fullName>
        <ecNumber evidence="2">2.7.13.3</ecNumber>
    </recommendedName>
</protein>
<evidence type="ECO:0000259" key="6">
    <source>
        <dbReference type="PROSITE" id="PS50110"/>
    </source>
</evidence>
<evidence type="ECO:0000256" key="2">
    <source>
        <dbReference type="ARBA" id="ARBA00012438"/>
    </source>
</evidence>
<dbReference type="SUPFAM" id="SSF52172">
    <property type="entry name" value="CheY-like"/>
    <property type="match status" value="1"/>
</dbReference>
<evidence type="ECO:0000256" key="1">
    <source>
        <dbReference type="ARBA" id="ARBA00000085"/>
    </source>
</evidence>
<dbReference type="GO" id="GO:0000155">
    <property type="term" value="F:phosphorelay sensor kinase activity"/>
    <property type="evidence" value="ECO:0007669"/>
    <property type="project" value="InterPro"/>
</dbReference>
<organism evidence="7 8">
    <name type="scientific">Prunus dulcis</name>
    <name type="common">Almond</name>
    <name type="synonym">Amygdalus dulcis</name>
    <dbReference type="NCBI Taxonomy" id="3755"/>
    <lineage>
        <taxon>Eukaryota</taxon>
        <taxon>Viridiplantae</taxon>
        <taxon>Streptophyta</taxon>
        <taxon>Embryophyta</taxon>
        <taxon>Tracheophyta</taxon>
        <taxon>Spermatophyta</taxon>
        <taxon>Magnoliopsida</taxon>
        <taxon>eudicotyledons</taxon>
        <taxon>Gunneridae</taxon>
        <taxon>Pentapetalae</taxon>
        <taxon>rosids</taxon>
        <taxon>fabids</taxon>
        <taxon>Rosales</taxon>
        <taxon>Rosaceae</taxon>
        <taxon>Amygdaloideae</taxon>
        <taxon>Amygdaleae</taxon>
        <taxon>Prunus</taxon>
    </lineage>
</organism>
<dbReference type="PROSITE" id="PS50110">
    <property type="entry name" value="RESPONSE_REGULATORY"/>
    <property type="match status" value="1"/>
</dbReference>
<dbReference type="InterPro" id="IPR001789">
    <property type="entry name" value="Sig_transdc_resp-reg_receiver"/>
</dbReference>
<keyword evidence="4" id="KW-0675">Receptor</keyword>
<feature type="domain" description="Response regulatory" evidence="6">
    <location>
        <begin position="271"/>
        <end position="383"/>
    </location>
</feature>
<feature type="modified residue" description="4-aspartylphosphate" evidence="5">
    <location>
        <position position="332"/>
    </location>
</feature>
<dbReference type="InParanoid" id="A0A5E4FBQ5"/>
<dbReference type="SUPFAM" id="SSF47384">
    <property type="entry name" value="Homodimeric domain of signal transducing histidine kinase"/>
    <property type="match status" value="1"/>
</dbReference>
<dbReference type="Pfam" id="PF00072">
    <property type="entry name" value="Response_reg"/>
    <property type="match status" value="1"/>
</dbReference>
<comment type="catalytic activity">
    <reaction evidence="1">
        <text>ATP + protein L-histidine = ADP + protein N-phospho-L-histidine.</text>
        <dbReference type="EC" id="2.7.13.3"/>
    </reaction>
</comment>